<sequence length="328" mass="33761">MNKLQKCGLLTLCISSAMPVNAMQALEESDLSRATAQDGVNIGLYFPNGNIAYDTIALIDKDGISGSTTHSNPASIVIASDLTASERGVSLKKADGSASVGGIHVAIDSDGNSGEPVANINISMPVDAPLIHINPMSVYLSPGADALYQSGVVKSTATKILSIGNKGLDILFKSNDTLGMNVQFGNSTQDHMFKVSSGSLMCIANNAMCVTGSADDGSDPIRIYDKSGSNIQLGFKLSASNSTTGIRLYDHDGVGGFSGVYGDIVNSGVVFGADGTMDKFDLALTNITIGEVGTQDVGSFDNLKNGSLGNIGMSGVAISDFKAIVKGL</sequence>
<keyword evidence="3" id="KW-1185">Reference proteome</keyword>
<evidence type="ECO:0000313" key="3">
    <source>
        <dbReference type="Proteomes" id="UP001139701"/>
    </source>
</evidence>
<evidence type="ECO:0000256" key="1">
    <source>
        <dbReference type="SAM" id="SignalP"/>
    </source>
</evidence>
<gene>
    <name evidence="2" type="ORF">MKI79_04880</name>
</gene>
<dbReference type="EMBL" id="JAKUML010000006">
    <property type="protein sequence ID" value="MCJ8146242.1"/>
    <property type="molecule type" value="Genomic_DNA"/>
</dbReference>
<organism evidence="2 3">
    <name type="scientific">Acinetobacter sedimenti</name>
    <dbReference type="NCBI Taxonomy" id="2919922"/>
    <lineage>
        <taxon>Bacteria</taxon>
        <taxon>Pseudomonadati</taxon>
        <taxon>Pseudomonadota</taxon>
        <taxon>Gammaproteobacteria</taxon>
        <taxon>Moraxellales</taxon>
        <taxon>Moraxellaceae</taxon>
        <taxon>Acinetobacter</taxon>
    </lineage>
</organism>
<feature type="chain" id="PRO_5040934598" description="Pilus assembly protein FilA" evidence="1">
    <location>
        <begin position="23"/>
        <end position="328"/>
    </location>
</feature>
<evidence type="ECO:0008006" key="4">
    <source>
        <dbReference type="Google" id="ProtNLM"/>
    </source>
</evidence>
<accession>A0A9X2B6L5</accession>
<keyword evidence="1" id="KW-0732">Signal</keyword>
<name>A0A9X2B6L5_9GAMM</name>
<dbReference type="RefSeq" id="WP_241570935.1">
    <property type="nucleotide sequence ID" value="NZ_JAKUML010000006.1"/>
</dbReference>
<dbReference type="Proteomes" id="UP001139701">
    <property type="component" value="Unassembled WGS sequence"/>
</dbReference>
<reference evidence="2" key="1">
    <citation type="submission" date="2022-02" db="EMBL/GenBank/DDBJ databases">
        <title>Acinetobacter A3.8 sp. nov., isolated from Sediment (Zhairuo Island).</title>
        <authorList>
            <person name="Zheng K."/>
        </authorList>
    </citation>
    <scope>NUCLEOTIDE SEQUENCE</scope>
    <source>
        <strain evidence="2">A3.8</strain>
    </source>
</reference>
<protein>
    <recommendedName>
        <fullName evidence="4">Pilus assembly protein FilA</fullName>
    </recommendedName>
</protein>
<evidence type="ECO:0000313" key="2">
    <source>
        <dbReference type="EMBL" id="MCJ8146242.1"/>
    </source>
</evidence>
<dbReference type="AlphaFoldDB" id="A0A9X2B6L5"/>
<comment type="caution">
    <text evidence="2">The sequence shown here is derived from an EMBL/GenBank/DDBJ whole genome shotgun (WGS) entry which is preliminary data.</text>
</comment>
<feature type="signal peptide" evidence="1">
    <location>
        <begin position="1"/>
        <end position="22"/>
    </location>
</feature>
<proteinExistence type="predicted"/>